<reference evidence="2" key="1">
    <citation type="submission" date="2024-02" db="UniProtKB">
        <authorList>
            <consortium name="WormBaseParasite"/>
        </authorList>
    </citation>
    <scope>IDENTIFICATION</scope>
</reference>
<dbReference type="Gene3D" id="3.30.420.10">
    <property type="entry name" value="Ribonuclease H-like superfamily/Ribonuclease H"/>
    <property type="match status" value="1"/>
</dbReference>
<organism evidence="1 2">
    <name type="scientific">Mesorhabditis belari</name>
    <dbReference type="NCBI Taxonomy" id="2138241"/>
    <lineage>
        <taxon>Eukaryota</taxon>
        <taxon>Metazoa</taxon>
        <taxon>Ecdysozoa</taxon>
        <taxon>Nematoda</taxon>
        <taxon>Chromadorea</taxon>
        <taxon>Rhabditida</taxon>
        <taxon>Rhabditina</taxon>
        <taxon>Rhabditomorpha</taxon>
        <taxon>Rhabditoidea</taxon>
        <taxon>Rhabditidae</taxon>
        <taxon>Mesorhabditinae</taxon>
        <taxon>Mesorhabditis</taxon>
    </lineage>
</organism>
<evidence type="ECO:0000313" key="1">
    <source>
        <dbReference type="Proteomes" id="UP000887575"/>
    </source>
</evidence>
<proteinExistence type="predicted"/>
<dbReference type="InterPro" id="IPR036397">
    <property type="entry name" value="RNaseH_sf"/>
</dbReference>
<dbReference type="AlphaFoldDB" id="A0AAF3F005"/>
<dbReference type="PANTHER" id="PTHR46060:SF1">
    <property type="entry name" value="MARINER MOS1 TRANSPOSASE-LIKE PROTEIN"/>
    <property type="match status" value="1"/>
</dbReference>
<name>A0AAF3F005_9BILA</name>
<evidence type="ECO:0000313" key="2">
    <source>
        <dbReference type="WBParaSite" id="MBELARI_LOCUS19263"/>
    </source>
</evidence>
<keyword evidence="1" id="KW-1185">Reference proteome</keyword>
<accession>A0AAF3F005</accession>
<dbReference type="InterPro" id="IPR052709">
    <property type="entry name" value="Transposase-MT_Hybrid"/>
</dbReference>
<dbReference type="Proteomes" id="UP000887575">
    <property type="component" value="Unassembled WGS sequence"/>
</dbReference>
<protein>
    <submittedName>
        <fullName evidence="2">Uncharacterized protein</fullName>
    </submittedName>
</protein>
<dbReference type="WBParaSite" id="MBELARI_LOCUS19263">
    <property type="protein sequence ID" value="MBELARI_LOCUS19263"/>
    <property type="gene ID" value="MBELARI_LOCUS19263"/>
</dbReference>
<dbReference type="GO" id="GO:0003676">
    <property type="term" value="F:nucleic acid binding"/>
    <property type="evidence" value="ECO:0007669"/>
    <property type="project" value="InterPro"/>
</dbReference>
<dbReference type="PANTHER" id="PTHR46060">
    <property type="entry name" value="MARINER MOS1 TRANSPOSASE-LIKE PROTEIN"/>
    <property type="match status" value="1"/>
</dbReference>
<sequence>MFSDKYRQQADRMVRNISFNSYNSTMRSIHSFIVFMGLFGAVLASIQCATTQWGVFAECYSNWCRTFINPEGRIEKGCDIGGDCERIQGHRSFYHPDGYQNSCRTINGRTFCCCNFNHYSLYWYDLYKQQWVNEALIRQGNTSKIKFIHNNARPYLAKMTQQTLENLGWEVLPHPPYAPDLAHSDYL</sequence>